<dbReference type="GO" id="GO:0016757">
    <property type="term" value="F:glycosyltransferase activity"/>
    <property type="evidence" value="ECO:0007669"/>
    <property type="project" value="TreeGrafter"/>
</dbReference>
<accession>A0A2S5T8T6</accession>
<dbReference type="Pfam" id="PF13439">
    <property type="entry name" value="Glyco_transf_4"/>
    <property type="match status" value="1"/>
</dbReference>
<proteinExistence type="predicted"/>
<keyword evidence="3" id="KW-1185">Reference proteome</keyword>
<dbReference type="Gene3D" id="3.40.50.2000">
    <property type="entry name" value="Glycogen Phosphorylase B"/>
    <property type="match status" value="2"/>
</dbReference>
<reference evidence="2 3" key="1">
    <citation type="submission" date="2018-02" db="EMBL/GenBank/DDBJ databases">
        <title>Reclassifiation of [Polyangium] brachysporum DSM 7029 as Guopingzhaonella breviflexa gen. nov., sp. nov., a member of the family Comamonadaceae.</title>
        <authorList>
            <person name="Tang B."/>
        </authorList>
    </citation>
    <scope>NUCLEOTIDE SEQUENCE [LARGE SCALE GENOMIC DNA]</scope>
    <source>
        <strain evidence="2 3">DSM 15344</strain>
    </source>
</reference>
<dbReference type="PANTHER" id="PTHR45947">
    <property type="entry name" value="SULFOQUINOVOSYL TRANSFERASE SQD2"/>
    <property type="match status" value="1"/>
</dbReference>
<gene>
    <name evidence="2" type="ORF">C1702_02815</name>
</gene>
<dbReference type="InterPro" id="IPR028098">
    <property type="entry name" value="Glyco_trans_4-like_N"/>
</dbReference>
<dbReference type="EMBL" id="PSNY01000002">
    <property type="protein sequence ID" value="PPE71420.1"/>
    <property type="molecule type" value="Genomic_DNA"/>
</dbReference>
<keyword evidence="2" id="KW-0808">Transferase</keyword>
<sequence length="353" mass="39427">MKLRLLHGDPTPVEATKRDGGQVGWAEHLPTRYLAGGRLCWQNFGPRVRDADLVIVTQENKLLYNLVALTVRRPPRIAFWGHGGNLQSDRPDGWKERFKRWTTRRVDWWFAYTDLSADLVQAQGYAPERITVLDNAVDTQELIEWRRQIDATAVEAARAKLGLTGHHVGVFVGSLYADKRIDFLLQAAGAIRRRVPDFELLIVGSGPLAPMVEQHAARHPWVHYLGVRTGRDKVEAVALAQVMLNPGLVGLGVLDAFACGVPMLTTDCRLHSPEIAYLRHGHNGLMTPDTLHDYVDAAVMLLARPEVAQRLRQGCADAAGRYTVENMARRFTEGIGRCLDAPRLGETAPEWKT</sequence>
<dbReference type="Pfam" id="PF13692">
    <property type="entry name" value="Glyco_trans_1_4"/>
    <property type="match status" value="1"/>
</dbReference>
<dbReference type="CDD" id="cd03801">
    <property type="entry name" value="GT4_PimA-like"/>
    <property type="match status" value="1"/>
</dbReference>
<evidence type="ECO:0000313" key="2">
    <source>
        <dbReference type="EMBL" id="PPE71420.1"/>
    </source>
</evidence>
<evidence type="ECO:0000259" key="1">
    <source>
        <dbReference type="Pfam" id="PF13439"/>
    </source>
</evidence>
<protein>
    <submittedName>
        <fullName evidence="2">Glycosyl transferase group 1</fullName>
    </submittedName>
</protein>
<name>A0A2S5T8T6_9BURK</name>
<feature type="domain" description="Glycosyltransferase subfamily 4-like N-terminal" evidence="1">
    <location>
        <begin position="27"/>
        <end position="140"/>
    </location>
</feature>
<dbReference type="Proteomes" id="UP000239406">
    <property type="component" value="Unassembled WGS sequence"/>
</dbReference>
<dbReference type="PANTHER" id="PTHR45947:SF3">
    <property type="entry name" value="SULFOQUINOVOSYL TRANSFERASE SQD2"/>
    <property type="match status" value="1"/>
</dbReference>
<organism evidence="2 3">
    <name type="scientific">Caldimonas thermodepolymerans</name>
    <dbReference type="NCBI Taxonomy" id="215580"/>
    <lineage>
        <taxon>Bacteria</taxon>
        <taxon>Pseudomonadati</taxon>
        <taxon>Pseudomonadota</taxon>
        <taxon>Betaproteobacteria</taxon>
        <taxon>Burkholderiales</taxon>
        <taxon>Sphaerotilaceae</taxon>
        <taxon>Caldimonas</taxon>
    </lineage>
</organism>
<comment type="caution">
    <text evidence="2">The sequence shown here is derived from an EMBL/GenBank/DDBJ whole genome shotgun (WGS) entry which is preliminary data.</text>
</comment>
<evidence type="ECO:0000313" key="3">
    <source>
        <dbReference type="Proteomes" id="UP000239406"/>
    </source>
</evidence>
<dbReference type="AlphaFoldDB" id="A0A2S5T8T6"/>
<dbReference type="SUPFAM" id="SSF53756">
    <property type="entry name" value="UDP-Glycosyltransferase/glycogen phosphorylase"/>
    <property type="match status" value="1"/>
</dbReference>
<dbReference type="InterPro" id="IPR050194">
    <property type="entry name" value="Glycosyltransferase_grp1"/>
</dbReference>